<dbReference type="OrthoDB" id="10017216at2759"/>
<dbReference type="RefSeq" id="XP_035778054.1">
    <property type="nucleotide sequence ID" value="XM_035922161.1"/>
</dbReference>
<dbReference type="VEuPathDB" id="VectorBase:AALB006381"/>
<dbReference type="VEuPathDB" id="VectorBase:AALB20_031029"/>
<feature type="compositionally biased region" description="Basic and acidic residues" evidence="1">
    <location>
        <begin position="172"/>
        <end position="198"/>
    </location>
</feature>
<evidence type="ECO:0000313" key="2">
    <source>
        <dbReference type="EnsemblMetazoa" id="AALB006381-PA"/>
    </source>
</evidence>
<feature type="region of interest" description="Disordered" evidence="1">
    <location>
        <begin position="155"/>
        <end position="198"/>
    </location>
</feature>
<dbReference type="Proteomes" id="UP000069272">
    <property type="component" value="Chromosome X"/>
</dbReference>
<evidence type="ECO:0000313" key="3">
    <source>
        <dbReference type="Proteomes" id="UP000069272"/>
    </source>
</evidence>
<dbReference type="AlphaFoldDB" id="A0A182FIN6"/>
<keyword evidence="3" id="KW-1185">Reference proteome</keyword>
<evidence type="ECO:0000256" key="1">
    <source>
        <dbReference type="SAM" id="MobiDB-lite"/>
    </source>
</evidence>
<dbReference type="GeneID" id="118459094"/>
<dbReference type="InterPro" id="IPR017025">
    <property type="entry name" value="Cancer-assoc_antigen_RCAS1"/>
</dbReference>
<reference evidence="2 3" key="1">
    <citation type="journal article" date="2017" name="G3 (Bethesda)">
        <title>The Physical Genome Mapping of Anopheles albimanus Corrected Scaffold Misassemblies and Identified Interarm Rearrangements in Genus Anopheles.</title>
        <authorList>
            <person name="Artemov G.N."/>
            <person name="Peery A.N."/>
            <person name="Jiang X."/>
            <person name="Tu Z."/>
            <person name="Stegniy V.N."/>
            <person name="Sharakhova M.V."/>
            <person name="Sharakhov I.V."/>
        </authorList>
    </citation>
    <scope>NUCLEOTIDE SEQUENCE [LARGE SCALE GENOMIC DNA]</scope>
    <source>
        <strain evidence="2 3">ALBI9_A</strain>
    </source>
</reference>
<name>A0A182FIN6_ANOAL</name>
<dbReference type="GO" id="GO:0030141">
    <property type="term" value="C:secretory granule"/>
    <property type="evidence" value="ECO:0007669"/>
    <property type="project" value="TreeGrafter"/>
</dbReference>
<feature type="region of interest" description="Disordered" evidence="1">
    <location>
        <begin position="58"/>
        <end position="80"/>
    </location>
</feature>
<accession>A0A182FIN6</accession>
<reference evidence="2" key="2">
    <citation type="submission" date="2022-08" db="UniProtKB">
        <authorList>
            <consortium name="EnsemblMetazoa"/>
        </authorList>
    </citation>
    <scope>IDENTIFICATION</scope>
    <source>
        <strain evidence="2">STECLA/ALBI9_A</strain>
    </source>
</reference>
<sequence>MIVELVMNRLRQLLLALVGVLKRAMCCFSRRRHHSNSEYEALSSISVDQNSAGIAGNALNAGPVRPKHVSEKDWNTWDDTPSTVEEHIERYRETLAQPPPVPEAPPEVDYFQDMAPQIRAQPKICISEETEPRDFSRLTAKIDIPVVNELEDWNEGDRTGWDEADEVTTKQLIRETRKERRAQRYQDRHHQAAESSHA</sequence>
<organism evidence="2 3">
    <name type="scientific">Anopheles albimanus</name>
    <name type="common">New world malaria mosquito</name>
    <dbReference type="NCBI Taxonomy" id="7167"/>
    <lineage>
        <taxon>Eukaryota</taxon>
        <taxon>Metazoa</taxon>
        <taxon>Ecdysozoa</taxon>
        <taxon>Arthropoda</taxon>
        <taxon>Hexapoda</taxon>
        <taxon>Insecta</taxon>
        <taxon>Pterygota</taxon>
        <taxon>Neoptera</taxon>
        <taxon>Endopterygota</taxon>
        <taxon>Diptera</taxon>
        <taxon>Nematocera</taxon>
        <taxon>Culicoidea</taxon>
        <taxon>Culicidae</taxon>
        <taxon>Anophelinae</taxon>
        <taxon>Anopheles</taxon>
    </lineage>
</organism>
<proteinExistence type="predicted"/>
<dbReference type="EnsemblMetazoa" id="AALB006381-RA">
    <property type="protein sequence ID" value="AALB006381-PA"/>
    <property type="gene ID" value="AALB006381"/>
</dbReference>
<dbReference type="PANTHER" id="PTHR15208">
    <property type="entry name" value="RECEPTOR-BINDING CANCER ANTIGEN EXPRESSED ON SISO CELLS CANCER ASSOCIATED SURFACE ANTIGEN RCAS1 ESTROGEN RECEPTOR-BINDING FRAGMENT- ASSOCIATED GENE 9 PROTEIN"/>
    <property type="match status" value="1"/>
</dbReference>
<dbReference type="PANTHER" id="PTHR15208:SF2">
    <property type="entry name" value="RECEPTOR-BINDING CANCER ANTIGEN EXPRESSED ON SISO CELLS"/>
    <property type="match status" value="1"/>
</dbReference>
<dbReference type="STRING" id="7167.A0A182FIN6"/>
<dbReference type="KEGG" id="aali:118459094"/>
<protein>
    <submittedName>
        <fullName evidence="2">Uncharacterized protein</fullName>
    </submittedName>
</protein>